<evidence type="ECO:0000256" key="14">
    <source>
        <dbReference type="PROSITE-ProRule" id="PRU01360"/>
    </source>
</evidence>
<evidence type="ECO:0000256" key="13">
    <source>
        <dbReference type="ARBA" id="ARBA00023237"/>
    </source>
</evidence>
<keyword evidence="12 21" id="KW-0675">Receptor</keyword>
<dbReference type="Gene3D" id="2.40.170.20">
    <property type="entry name" value="TonB-dependent receptor, beta-barrel domain"/>
    <property type="match status" value="1"/>
</dbReference>
<dbReference type="PROSITE" id="PS52016">
    <property type="entry name" value="TONB_DEPENDENT_REC_3"/>
    <property type="match status" value="1"/>
</dbReference>
<evidence type="ECO:0000256" key="2">
    <source>
        <dbReference type="ARBA" id="ARBA00009810"/>
    </source>
</evidence>
<comment type="subcellular location">
    <subcellularLocation>
        <location evidence="1 14">Cell outer membrane</location>
        <topology evidence="1 14">Multi-pass membrane protein</topology>
    </subcellularLocation>
</comment>
<feature type="compositionally biased region" description="Low complexity" evidence="17">
    <location>
        <begin position="29"/>
        <end position="41"/>
    </location>
</feature>
<keyword evidence="7 18" id="KW-0732">Signal</keyword>
<dbReference type="GO" id="GO:0015891">
    <property type="term" value="P:siderophore transport"/>
    <property type="evidence" value="ECO:0007669"/>
    <property type="project" value="InterPro"/>
</dbReference>
<evidence type="ECO:0000256" key="16">
    <source>
        <dbReference type="RuleBase" id="RU003357"/>
    </source>
</evidence>
<evidence type="ECO:0000313" key="22">
    <source>
        <dbReference type="Proteomes" id="UP000562027"/>
    </source>
</evidence>
<organism evidence="21 22">
    <name type="scientific">Roseateles oligotrophus</name>
    <dbReference type="NCBI Taxonomy" id="1769250"/>
    <lineage>
        <taxon>Bacteria</taxon>
        <taxon>Pseudomonadati</taxon>
        <taxon>Pseudomonadota</taxon>
        <taxon>Betaproteobacteria</taxon>
        <taxon>Burkholderiales</taxon>
        <taxon>Sphaerotilaceae</taxon>
        <taxon>Roseateles</taxon>
    </lineage>
</organism>
<proteinExistence type="inferred from homology"/>
<dbReference type="EMBL" id="JACHLP010000015">
    <property type="protein sequence ID" value="MBB4846148.1"/>
    <property type="molecule type" value="Genomic_DNA"/>
</dbReference>
<dbReference type="GO" id="GO:0038023">
    <property type="term" value="F:signaling receptor activity"/>
    <property type="evidence" value="ECO:0007669"/>
    <property type="project" value="InterPro"/>
</dbReference>
<evidence type="ECO:0000256" key="15">
    <source>
        <dbReference type="PROSITE-ProRule" id="PRU10144"/>
    </source>
</evidence>
<evidence type="ECO:0000256" key="7">
    <source>
        <dbReference type="ARBA" id="ARBA00022729"/>
    </source>
</evidence>
<evidence type="ECO:0000256" key="10">
    <source>
        <dbReference type="ARBA" id="ARBA00023077"/>
    </source>
</evidence>
<keyword evidence="5" id="KW-0410">Iron transport</keyword>
<dbReference type="Proteomes" id="UP000562027">
    <property type="component" value="Unassembled WGS sequence"/>
</dbReference>
<evidence type="ECO:0000256" key="1">
    <source>
        <dbReference type="ARBA" id="ARBA00004571"/>
    </source>
</evidence>
<dbReference type="InterPro" id="IPR037066">
    <property type="entry name" value="Plug_dom_sf"/>
</dbReference>
<evidence type="ECO:0000256" key="9">
    <source>
        <dbReference type="ARBA" id="ARBA00023065"/>
    </source>
</evidence>
<sequence>MRSPVLFSLRPVVLAGALLCGLLTQAARADDGQPPADQAAASGTKQAGQPQEEASLPVVRMRFAREQQGDKVGPSRSSTGLNLSLRDTPQAISVITRERIEEGGFATLESVLRATPGLAVSGDDSGRSTISARGFAVENYRLDGLPFDASWGYMERLATAAFEKIEVTRGATGLMAGEGNPSASISMVRKRASAKALQGQVQLLLGTQNRRGGTLDLGSALNDSGSLRARVVAHAEHLEGRLDLEQRRTRQLLLVAEADLGPKTLLTLGHLYNHSAVDGGYWGGLPIFYSDGSRSQLPRRATTGVDWNLWHETLNSSYLKLEHRFDSQWRLQAELSRDMGANRYQMVWTEGAVDSGTGLGLTGVPYFYKSDRVQRNASVNLGGNITAFGRVHELNLGLQRLVAPANWTNRDLIGDKPAMDSLHNWKGRWTPPPVGELYNAGDNLTTQTAAYAAARLQLTDAAKLIVGARLSDYRHQQEAGAWNPVAYEVRRRNVLTPYGGLMWDLSESVSAYISHAGIFKNQTAKDREGKYLAPLEGVSQEIGLKGEWLDGALQGAATLFRVEQNNFAVADADFKIPGTSDPAMRGVQGVSSRGVELELEGRLTSDWRAGASFSHMKITHPLGEPVMSNLPRSLFKLHSQYALGGAMQGWHVGMNVNWQGADVYETTNPKTQLKERTGQDAYALLDLMLRWNINKQLQAQLNIDNALDKQYRQMHPWSDSYLVGAPRSVKLGLDMRF</sequence>
<feature type="domain" description="TonB-dependent receptor plug" evidence="20">
    <location>
        <begin position="85"/>
        <end position="182"/>
    </location>
</feature>
<dbReference type="PANTHER" id="PTHR32552:SF74">
    <property type="entry name" value="HYDROXAMATE SIDEROPHORE RECEPTOR FHUE"/>
    <property type="match status" value="1"/>
</dbReference>
<dbReference type="GO" id="GO:0015344">
    <property type="term" value="F:siderophore uptake transmembrane transporter activity"/>
    <property type="evidence" value="ECO:0007669"/>
    <property type="project" value="TreeGrafter"/>
</dbReference>
<evidence type="ECO:0000256" key="17">
    <source>
        <dbReference type="SAM" id="MobiDB-lite"/>
    </source>
</evidence>
<dbReference type="PANTHER" id="PTHR32552">
    <property type="entry name" value="FERRICHROME IRON RECEPTOR-RELATED"/>
    <property type="match status" value="1"/>
</dbReference>
<comment type="similarity">
    <text evidence="2 14 16">Belongs to the TonB-dependent receptor family.</text>
</comment>
<dbReference type="Gene3D" id="2.170.130.10">
    <property type="entry name" value="TonB-dependent receptor, plug domain"/>
    <property type="match status" value="1"/>
</dbReference>
<feature type="signal peptide" evidence="18">
    <location>
        <begin position="1"/>
        <end position="29"/>
    </location>
</feature>
<keyword evidence="6 14" id="KW-0812">Transmembrane</keyword>
<dbReference type="GO" id="GO:0009279">
    <property type="term" value="C:cell outer membrane"/>
    <property type="evidence" value="ECO:0007669"/>
    <property type="project" value="UniProtKB-SubCell"/>
</dbReference>
<keyword evidence="13 14" id="KW-0998">Cell outer membrane</keyword>
<feature type="region of interest" description="Disordered" evidence="17">
    <location>
        <begin position="29"/>
        <end position="56"/>
    </location>
</feature>
<protein>
    <submittedName>
        <fullName evidence="21">Outer membrane receptor for ferric coprogen and ferric-rhodotorulic acid</fullName>
    </submittedName>
</protein>
<evidence type="ECO:0000256" key="18">
    <source>
        <dbReference type="SAM" id="SignalP"/>
    </source>
</evidence>
<dbReference type="InterPro" id="IPR010917">
    <property type="entry name" value="TonB_rcpt_CS"/>
</dbReference>
<keyword evidence="9" id="KW-0406">Ion transport</keyword>
<dbReference type="CDD" id="cd01347">
    <property type="entry name" value="ligand_gated_channel"/>
    <property type="match status" value="1"/>
</dbReference>
<dbReference type="InterPro" id="IPR036942">
    <property type="entry name" value="Beta-barrel_TonB_sf"/>
</dbReference>
<dbReference type="RefSeq" id="WP_184304715.1">
    <property type="nucleotide sequence ID" value="NZ_JACHLP010000015.1"/>
</dbReference>
<accession>A0A840LIV8</accession>
<dbReference type="InterPro" id="IPR000531">
    <property type="entry name" value="Beta-barrel_TonB"/>
</dbReference>
<evidence type="ECO:0000256" key="6">
    <source>
        <dbReference type="ARBA" id="ARBA00022692"/>
    </source>
</evidence>
<feature type="domain" description="TonB-dependent receptor-like beta-barrel" evidence="19">
    <location>
        <begin position="270"/>
        <end position="705"/>
    </location>
</feature>
<dbReference type="InterPro" id="IPR010105">
    <property type="entry name" value="TonB_sidphr_rcpt"/>
</dbReference>
<evidence type="ECO:0000256" key="4">
    <source>
        <dbReference type="ARBA" id="ARBA00022452"/>
    </source>
</evidence>
<dbReference type="SUPFAM" id="SSF56935">
    <property type="entry name" value="Porins"/>
    <property type="match status" value="1"/>
</dbReference>
<evidence type="ECO:0000256" key="11">
    <source>
        <dbReference type="ARBA" id="ARBA00023136"/>
    </source>
</evidence>
<keyword evidence="8" id="KW-0408">Iron</keyword>
<evidence type="ECO:0000256" key="8">
    <source>
        <dbReference type="ARBA" id="ARBA00023004"/>
    </source>
</evidence>
<evidence type="ECO:0000313" key="21">
    <source>
        <dbReference type="EMBL" id="MBB4846148.1"/>
    </source>
</evidence>
<evidence type="ECO:0000259" key="19">
    <source>
        <dbReference type="Pfam" id="PF00593"/>
    </source>
</evidence>
<name>A0A840LIV8_9BURK</name>
<reference evidence="21 22" key="1">
    <citation type="submission" date="2020-08" db="EMBL/GenBank/DDBJ databases">
        <title>Functional genomics of gut bacteria from endangered species of beetles.</title>
        <authorList>
            <person name="Carlos-Shanley C."/>
        </authorList>
    </citation>
    <scope>NUCLEOTIDE SEQUENCE [LARGE SCALE GENOMIC DNA]</scope>
    <source>
        <strain evidence="21 22">S00239</strain>
    </source>
</reference>
<dbReference type="Pfam" id="PF00593">
    <property type="entry name" value="TonB_dep_Rec_b-barrel"/>
    <property type="match status" value="1"/>
</dbReference>
<keyword evidence="22" id="KW-1185">Reference proteome</keyword>
<feature type="short sequence motif" description="TonB C-terminal box" evidence="15">
    <location>
        <begin position="720"/>
        <end position="737"/>
    </location>
</feature>
<dbReference type="PROSITE" id="PS01156">
    <property type="entry name" value="TONB_DEPENDENT_REC_2"/>
    <property type="match status" value="1"/>
</dbReference>
<dbReference type="InterPro" id="IPR039426">
    <property type="entry name" value="TonB-dep_rcpt-like"/>
</dbReference>
<dbReference type="InterPro" id="IPR012910">
    <property type="entry name" value="Plug_dom"/>
</dbReference>
<comment type="caution">
    <text evidence="21">The sequence shown here is derived from an EMBL/GenBank/DDBJ whole genome shotgun (WGS) entry which is preliminary data.</text>
</comment>
<dbReference type="NCBIfam" id="TIGR01783">
    <property type="entry name" value="TonB-siderophor"/>
    <property type="match status" value="1"/>
</dbReference>
<evidence type="ECO:0000256" key="5">
    <source>
        <dbReference type="ARBA" id="ARBA00022496"/>
    </source>
</evidence>
<dbReference type="Pfam" id="PF07715">
    <property type="entry name" value="Plug"/>
    <property type="match status" value="1"/>
</dbReference>
<evidence type="ECO:0000256" key="12">
    <source>
        <dbReference type="ARBA" id="ARBA00023170"/>
    </source>
</evidence>
<evidence type="ECO:0000259" key="20">
    <source>
        <dbReference type="Pfam" id="PF07715"/>
    </source>
</evidence>
<keyword evidence="3 14" id="KW-0813">Transport</keyword>
<evidence type="ECO:0000256" key="3">
    <source>
        <dbReference type="ARBA" id="ARBA00022448"/>
    </source>
</evidence>
<keyword evidence="10 16" id="KW-0798">TonB box</keyword>
<dbReference type="AlphaFoldDB" id="A0A840LIV8"/>
<feature type="chain" id="PRO_5032611940" evidence="18">
    <location>
        <begin position="30"/>
        <end position="737"/>
    </location>
</feature>
<gene>
    <name evidence="21" type="ORF">HNP55_004702</name>
</gene>
<keyword evidence="11 14" id="KW-0472">Membrane</keyword>
<keyword evidence="4 14" id="KW-1134">Transmembrane beta strand</keyword>